<sequence>MSSSVPTVTAMTNTTGPTSSFSDGSVAGSSADPAFPDLDGAARLPGDDGFDAACTGYQRAAVHRPGCVVSARSAEDVRTAVAYAADHDLHASAQVSGHGLTTALDGGVLVDLRGLTRVDVDPARRTARVEGGATWQHVLDVVTPHGLAPLSGSSPHVGAVPYTLGGGMGLLGRRYGYAADHVRAWEVVTADGTLRRVTSASEGELERELFWALRGGGAGSGIVTAMEIDLVTVAEVYGGSLYVDVAEAGDVLERWRRWTASVPDEVTSGVAMLVLPDVPGVPEDLRGRHVAQLQVCVAPAGDVPHDDQHSVDGVHSDDGVRSVERLREAVPVLRDTLCMRPFSDSGAIFDEPDRPYAYRSRTAMLRSLEPGALARFPAAVGPAAPVMCVAGLRHLGGAFARSPRVAGAVGYREAEYLVSVLSPVAPTSEATGDEVAALHADVLAPFAPEVLGANLSFTFGPSTPDEVCSAFTPPAADRLRHLRDRVDPGGTFLANHPLPAQ</sequence>
<dbReference type="SUPFAM" id="SSF56176">
    <property type="entry name" value="FAD-binding/transporter-associated domain-like"/>
    <property type="match status" value="1"/>
</dbReference>
<evidence type="ECO:0000256" key="6">
    <source>
        <dbReference type="SAM" id="MobiDB-lite"/>
    </source>
</evidence>
<evidence type="ECO:0000256" key="5">
    <source>
        <dbReference type="ARBA" id="ARBA00023002"/>
    </source>
</evidence>
<name>A0ABN1W3R7_9PSEU</name>
<dbReference type="Pfam" id="PF01565">
    <property type="entry name" value="FAD_binding_4"/>
    <property type="match status" value="1"/>
</dbReference>
<dbReference type="PROSITE" id="PS51387">
    <property type="entry name" value="FAD_PCMH"/>
    <property type="match status" value="1"/>
</dbReference>
<evidence type="ECO:0000256" key="4">
    <source>
        <dbReference type="ARBA" id="ARBA00022827"/>
    </source>
</evidence>
<dbReference type="PANTHER" id="PTHR42973">
    <property type="entry name" value="BINDING OXIDOREDUCTASE, PUTATIVE (AFU_ORTHOLOGUE AFUA_1G17690)-RELATED"/>
    <property type="match status" value="1"/>
</dbReference>
<feature type="region of interest" description="Disordered" evidence="6">
    <location>
        <begin position="1"/>
        <end position="34"/>
    </location>
</feature>
<dbReference type="InterPro" id="IPR036318">
    <property type="entry name" value="FAD-bd_PCMH-like_sf"/>
</dbReference>
<dbReference type="Proteomes" id="UP001500653">
    <property type="component" value="Unassembled WGS sequence"/>
</dbReference>
<evidence type="ECO:0000256" key="2">
    <source>
        <dbReference type="ARBA" id="ARBA00005466"/>
    </source>
</evidence>
<organism evidence="8 9">
    <name type="scientific">Prauserella halophila</name>
    <dbReference type="NCBI Taxonomy" id="185641"/>
    <lineage>
        <taxon>Bacteria</taxon>
        <taxon>Bacillati</taxon>
        <taxon>Actinomycetota</taxon>
        <taxon>Actinomycetes</taxon>
        <taxon>Pseudonocardiales</taxon>
        <taxon>Pseudonocardiaceae</taxon>
        <taxon>Prauserella</taxon>
    </lineage>
</organism>
<comment type="cofactor">
    <cofactor evidence="1">
        <name>FAD</name>
        <dbReference type="ChEBI" id="CHEBI:57692"/>
    </cofactor>
</comment>
<dbReference type="Gene3D" id="3.30.465.10">
    <property type="match status" value="1"/>
</dbReference>
<feature type="compositionally biased region" description="Low complexity" evidence="6">
    <location>
        <begin position="19"/>
        <end position="32"/>
    </location>
</feature>
<keyword evidence="5" id="KW-0560">Oxidoreductase</keyword>
<dbReference type="PANTHER" id="PTHR42973:SF39">
    <property type="entry name" value="FAD-BINDING PCMH-TYPE DOMAIN-CONTAINING PROTEIN"/>
    <property type="match status" value="1"/>
</dbReference>
<feature type="domain" description="FAD-binding PCMH-type" evidence="7">
    <location>
        <begin position="61"/>
        <end position="233"/>
    </location>
</feature>
<keyword evidence="4" id="KW-0274">FAD</keyword>
<evidence type="ECO:0000313" key="9">
    <source>
        <dbReference type="Proteomes" id="UP001500653"/>
    </source>
</evidence>
<gene>
    <name evidence="8" type="ORF">GCM10009676_17280</name>
</gene>
<protein>
    <submittedName>
        <fullName evidence="8">FAD-binding oxidoreductase</fullName>
    </submittedName>
</protein>
<evidence type="ECO:0000259" key="7">
    <source>
        <dbReference type="PROSITE" id="PS51387"/>
    </source>
</evidence>
<dbReference type="Gene3D" id="3.40.462.20">
    <property type="match status" value="1"/>
</dbReference>
<evidence type="ECO:0000256" key="1">
    <source>
        <dbReference type="ARBA" id="ARBA00001974"/>
    </source>
</evidence>
<reference evidence="8 9" key="1">
    <citation type="journal article" date="2019" name="Int. J. Syst. Evol. Microbiol.">
        <title>The Global Catalogue of Microorganisms (GCM) 10K type strain sequencing project: providing services to taxonomists for standard genome sequencing and annotation.</title>
        <authorList>
            <consortium name="The Broad Institute Genomics Platform"/>
            <consortium name="The Broad Institute Genome Sequencing Center for Infectious Disease"/>
            <person name="Wu L."/>
            <person name="Ma J."/>
        </authorList>
    </citation>
    <scope>NUCLEOTIDE SEQUENCE [LARGE SCALE GENOMIC DNA]</scope>
    <source>
        <strain evidence="8 9">JCM 13023</strain>
    </source>
</reference>
<comment type="caution">
    <text evidence="8">The sequence shown here is derived from an EMBL/GenBank/DDBJ whole genome shotgun (WGS) entry which is preliminary data.</text>
</comment>
<accession>A0ABN1W3R7</accession>
<dbReference type="InterPro" id="IPR016169">
    <property type="entry name" value="FAD-bd_PCMH_sub2"/>
</dbReference>
<dbReference type="EMBL" id="BAAALN010000005">
    <property type="protein sequence ID" value="GAA1234232.1"/>
    <property type="molecule type" value="Genomic_DNA"/>
</dbReference>
<keyword evidence="9" id="KW-1185">Reference proteome</keyword>
<dbReference type="Gene3D" id="3.30.43.10">
    <property type="entry name" value="Uridine Diphospho-n-acetylenolpyruvylglucosamine Reductase, domain 2"/>
    <property type="match status" value="1"/>
</dbReference>
<dbReference type="InterPro" id="IPR016167">
    <property type="entry name" value="FAD-bd_PCMH_sub1"/>
</dbReference>
<dbReference type="InterPro" id="IPR006094">
    <property type="entry name" value="Oxid_FAD_bind_N"/>
</dbReference>
<proteinExistence type="inferred from homology"/>
<dbReference type="InterPro" id="IPR050416">
    <property type="entry name" value="FAD-linked_Oxidoreductase"/>
</dbReference>
<comment type="similarity">
    <text evidence="2">Belongs to the oxygen-dependent FAD-linked oxidoreductase family.</text>
</comment>
<keyword evidence="3" id="KW-0285">Flavoprotein</keyword>
<evidence type="ECO:0000313" key="8">
    <source>
        <dbReference type="EMBL" id="GAA1234232.1"/>
    </source>
</evidence>
<evidence type="ECO:0000256" key="3">
    <source>
        <dbReference type="ARBA" id="ARBA00022630"/>
    </source>
</evidence>
<feature type="compositionally biased region" description="Polar residues" evidence="6">
    <location>
        <begin position="1"/>
        <end position="18"/>
    </location>
</feature>
<dbReference type="InterPro" id="IPR016166">
    <property type="entry name" value="FAD-bd_PCMH"/>
</dbReference>